<sequence length="711" mass="69749">MPDTPDRTAAPAFGAGVAQPTAPASATPAVQPDTPAPGAGAELPDAPAVGACGAGAAGPVPGTFGVPPVAPAAGACAVGPTGSVPGTLGASPVAPVAGPESARPTAHALGARATPPAMPAPGVRVALPDVQAAGVRVALPDLPAPGTPAASPVAPAVGPVPACPVASASGTPAAPRGLPPSGVRAVPPAPGTRTARPDTGGPGARAARTTAHVPGEPAVPSAARVTGPTATPPDAPHPARAKRPASGSDVATGARSAAPGFLRQALADARSSRVPALSPYVPERPFPWNGQGLPVAGTGATAEGSIDLDRVLRLSLAAPTGTPGRLRPVPSAGALHPVRAHLLLGPGCSLPPGRYAYDPRTHRAHPRGPASADVPRGALVVLTVAASRTVAHYGHRAWPLLLLDTGHAAAALALAASPALDVQVCLDADAALLSAAAGLPGAPDWQDAWPGTEPELPLAAVRVVHRGGRSADREGALSAWEALPPGAAPAPLPGADTAPPRELAAARHLLDHIARAPEPPGGTWHPAARPEPVTDDALEARRSAPPGDLNHPPGNDLLARILATARTAHPAGPAWTAAAGGPAPALYGSVPGRHGLYVRASGDARPTLALWAARQQWVGTAGAVLLAHGCPEDAPPAAVRSSHLIAGYAVGAAQAHATALGLRSRPIGSWQQADLGAALGDTPGRDWIVHGLALGGGGSAPPSTPRPASPP</sequence>
<dbReference type="Gene3D" id="3.40.109.10">
    <property type="entry name" value="NADH Oxidase"/>
    <property type="match status" value="2"/>
</dbReference>
<dbReference type="GO" id="GO:0016491">
    <property type="term" value="F:oxidoreductase activity"/>
    <property type="evidence" value="ECO:0007669"/>
    <property type="project" value="InterPro"/>
</dbReference>
<name>A0AB33KAN3_9ACTN</name>
<feature type="region of interest" description="Disordered" evidence="1">
    <location>
        <begin position="1"/>
        <end position="46"/>
    </location>
</feature>
<protein>
    <recommendedName>
        <fullName evidence="3">Nitroreductase</fullName>
    </recommendedName>
</protein>
<gene>
    <name evidence="2" type="ORF">SCMC78_03210</name>
</gene>
<feature type="region of interest" description="Disordered" evidence="1">
    <location>
        <begin position="168"/>
        <end position="256"/>
    </location>
</feature>
<dbReference type="KEGG" id="stcm:SCMC78_03210"/>
<accession>A0AB33KAN3</accession>
<organism evidence="2">
    <name type="scientific">Streptomyces sp. CMC78</name>
    <dbReference type="NCBI Taxonomy" id="3231512"/>
    <lineage>
        <taxon>Bacteria</taxon>
        <taxon>Bacillati</taxon>
        <taxon>Actinomycetota</taxon>
        <taxon>Actinomycetes</taxon>
        <taxon>Kitasatosporales</taxon>
        <taxon>Streptomycetaceae</taxon>
        <taxon>Streptomyces</taxon>
    </lineage>
</organism>
<evidence type="ECO:0000256" key="1">
    <source>
        <dbReference type="SAM" id="MobiDB-lite"/>
    </source>
</evidence>
<evidence type="ECO:0008006" key="3">
    <source>
        <dbReference type="Google" id="ProtNLM"/>
    </source>
</evidence>
<dbReference type="EMBL" id="AP035884">
    <property type="protein sequence ID" value="BFP50514.1"/>
    <property type="molecule type" value="Genomic_DNA"/>
</dbReference>
<feature type="compositionally biased region" description="Low complexity" evidence="1">
    <location>
        <begin position="17"/>
        <end position="32"/>
    </location>
</feature>
<evidence type="ECO:0000313" key="2">
    <source>
        <dbReference type="EMBL" id="BFP50514.1"/>
    </source>
</evidence>
<dbReference type="SUPFAM" id="SSF55469">
    <property type="entry name" value="FMN-dependent nitroreductase-like"/>
    <property type="match status" value="1"/>
</dbReference>
<proteinExistence type="predicted"/>
<dbReference type="AlphaFoldDB" id="A0AB33KAN3"/>
<dbReference type="InterPro" id="IPR000415">
    <property type="entry name" value="Nitroreductase-like"/>
</dbReference>
<reference evidence="2" key="1">
    <citation type="submission" date="2024-07" db="EMBL/GenBank/DDBJ databases">
        <title>Complete genome sequences of cellulolytic bacteria, Kitasatospora sp. CMC57 and Streptomyces sp. CMC78, isolated from Japanese agricultural soil.</title>
        <authorList>
            <person name="Hashimoto T."/>
            <person name="Ito M."/>
            <person name="Iwamoto M."/>
            <person name="Fukahori D."/>
            <person name="Shoda T."/>
            <person name="Sakoda M."/>
            <person name="Morohoshi T."/>
            <person name="Mitsuboshi M."/>
            <person name="Nishizawa T."/>
        </authorList>
    </citation>
    <scope>NUCLEOTIDE SEQUENCE</scope>
    <source>
        <strain evidence="2">CMC78</strain>
    </source>
</reference>